<evidence type="ECO:0000313" key="2">
    <source>
        <dbReference type="EMBL" id="CAL4759680.1"/>
    </source>
</evidence>
<reference evidence="2 3" key="2">
    <citation type="submission" date="2024-05" db="EMBL/GenBank/DDBJ databases">
        <authorList>
            <person name="Chen Y."/>
            <person name="Shah S."/>
            <person name="Dougan E. K."/>
            <person name="Thang M."/>
            <person name="Chan C."/>
        </authorList>
    </citation>
    <scope>NUCLEOTIDE SEQUENCE [LARGE SCALE GENOMIC DNA]</scope>
</reference>
<keyword evidence="3" id="KW-1185">Reference proteome</keyword>
<comment type="caution">
    <text evidence="1">The sequence shown here is derived from an EMBL/GenBank/DDBJ whole genome shotgun (WGS) entry which is preliminary data.</text>
</comment>
<dbReference type="Proteomes" id="UP001152797">
    <property type="component" value="Unassembled WGS sequence"/>
</dbReference>
<name>A0A9P1BH22_9DINO</name>
<proteinExistence type="predicted"/>
<dbReference type="EMBL" id="CAMXCT030000005">
    <property type="protein sequence ID" value="CAL4759680.1"/>
    <property type="molecule type" value="Genomic_DNA"/>
</dbReference>
<dbReference type="EMBL" id="CAMXCT020000005">
    <property type="protein sequence ID" value="CAL1125743.1"/>
    <property type="molecule type" value="Genomic_DNA"/>
</dbReference>
<dbReference type="AlphaFoldDB" id="A0A9P1BH22"/>
<evidence type="ECO:0000313" key="1">
    <source>
        <dbReference type="EMBL" id="CAI3972368.1"/>
    </source>
</evidence>
<gene>
    <name evidence="1" type="ORF">C1SCF055_LOCUS955</name>
</gene>
<reference evidence="1" key="1">
    <citation type="submission" date="2022-10" db="EMBL/GenBank/DDBJ databases">
        <authorList>
            <person name="Chen Y."/>
            <person name="Dougan E. K."/>
            <person name="Chan C."/>
            <person name="Rhodes N."/>
            <person name="Thang M."/>
        </authorList>
    </citation>
    <scope>NUCLEOTIDE SEQUENCE</scope>
</reference>
<protein>
    <submittedName>
        <fullName evidence="2">GPS domain-containing protein</fullName>
    </submittedName>
</protein>
<organism evidence="1">
    <name type="scientific">Cladocopium goreaui</name>
    <dbReference type="NCBI Taxonomy" id="2562237"/>
    <lineage>
        <taxon>Eukaryota</taxon>
        <taxon>Sar</taxon>
        <taxon>Alveolata</taxon>
        <taxon>Dinophyceae</taxon>
        <taxon>Suessiales</taxon>
        <taxon>Symbiodiniaceae</taxon>
        <taxon>Cladocopium</taxon>
    </lineage>
</organism>
<evidence type="ECO:0000313" key="3">
    <source>
        <dbReference type="Proteomes" id="UP001152797"/>
    </source>
</evidence>
<dbReference type="EMBL" id="CAMXCT010000005">
    <property type="protein sequence ID" value="CAI3972368.1"/>
    <property type="molecule type" value="Genomic_DNA"/>
</dbReference>
<accession>A0A9P1BH22</accession>
<sequence>MIGHRNRSSFSEQTTPAVQLIYDDSASVSRIAFQDFDLDLLELGGEVTWPAPSSSRVKDYILYFYTSGNERSEVGVVPHGSNAKVIPSDTTFGDFQLLAVYTRSTLAEQSTPVTAGFSDTYAAVENVTFPDFDLDATDLGGSLTWEEPSDASVITHYEVYIARTLADESPAAVALLCSANLQELQAVISGSWSMSLDGATAVQVETAARNSLLSSLSLAEEELITTVTFSSRRLADSADSRRLATVWTVTYSALLPVELADSALEQMRSFSQQPQSFQVLLASALQTLGVGTSSLQLQSFEAPMMQVVMKSDESQADNSSSDLSDAVPSLRRLSSVNDTDDSDVNSTVTLTTTWTMWAPVPNVTYGVGNMTRCGNGFYMTYIGTSLAGQPSFQVLPDFALANWTHFLVFSASSFAEASVPASHLIYDMAASVSDVRYDGLDLDPEELGGNVSWLPPNLTERVKVYRVYLAESAFPLSAAERYWISPEVEVGSSLVSVESWESGTGHSKQRPHCSGHRRWCWLDVGCREPKTG</sequence>
<dbReference type="OrthoDB" id="10641235at2759"/>